<dbReference type="Proteomes" id="UP000321617">
    <property type="component" value="Unassembled WGS sequence"/>
</dbReference>
<keyword evidence="9" id="KW-1185">Reference proteome</keyword>
<protein>
    <submittedName>
        <fullName evidence="8">DHA1 family chloramphenicol resistance protein-like MFS transporter</fullName>
    </submittedName>
</protein>
<dbReference type="PROSITE" id="PS50850">
    <property type="entry name" value="MFS"/>
    <property type="match status" value="1"/>
</dbReference>
<dbReference type="GO" id="GO:0005886">
    <property type="term" value="C:plasma membrane"/>
    <property type="evidence" value="ECO:0007669"/>
    <property type="project" value="UniProtKB-SubCell"/>
</dbReference>
<evidence type="ECO:0000256" key="4">
    <source>
        <dbReference type="ARBA" id="ARBA00022989"/>
    </source>
</evidence>
<dbReference type="PANTHER" id="PTHR43124">
    <property type="entry name" value="PURINE EFFLUX PUMP PBUE"/>
    <property type="match status" value="1"/>
</dbReference>
<feature type="transmembrane region" description="Helical" evidence="6">
    <location>
        <begin position="102"/>
        <end position="121"/>
    </location>
</feature>
<evidence type="ECO:0000313" key="8">
    <source>
        <dbReference type="EMBL" id="TWJ12207.1"/>
    </source>
</evidence>
<evidence type="ECO:0000256" key="2">
    <source>
        <dbReference type="ARBA" id="ARBA00022475"/>
    </source>
</evidence>
<evidence type="ECO:0000256" key="3">
    <source>
        <dbReference type="ARBA" id="ARBA00022692"/>
    </source>
</evidence>
<dbReference type="InterPro" id="IPR036259">
    <property type="entry name" value="MFS_trans_sf"/>
</dbReference>
<dbReference type="SUPFAM" id="SSF103473">
    <property type="entry name" value="MFS general substrate transporter"/>
    <property type="match status" value="1"/>
</dbReference>
<dbReference type="EMBL" id="VLLL01000006">
    <property type="protein sequence ID" value="TWJ12207.1"/>
    <property type="molecule type" value="Genomic_DNA"/>
</dbReference>
<dbReference type="NCBIfam" id="NF033135">
    <property type="entry name" value="cmx_cmrA"/>
    <property type="match status" value="1"/>
</dbReference>
<feature type="transmembrane region" description="Helical" evidence="6">
    <location>
        <begin position="203"/>
        <end position="225"/>
    </location>
</feature>
<keyword evidence="2" id="KW-1003">Cell membrane</keyword>
<dbReference type="Pfam" id="PF07690">
    <property type="entry name" value="MFS_1"/>
    <property type="match status" value="1"/>
</dbReference>
<sequence>MPLAVYLLGAAIFAQGTSELMLTGLLPDIAAEFRISVPVAALQISAFAFGMIVGAPLLTIVTLRWSRRNTMIGLLLVFIAGHVAGALATGPELLMATRVLTAFVYAGFWAVSGATAIALAGPGRSGRAMSVVTGGLTVAMVAGLPLGTLLGQHLGWRGAFWAVAVASAVALAGVWWAVPADRPATAALPDPRRELRAVADGRLWLSLTLTASFTAALLALFAFLSPMLTEVYGLAPGWVPAVLALYGAATVLGIWLGGRLADTRPYPVLFVSVGGVIAVGLLLPWTTGLALPGIALIVLFGGFGFLANPVLSARVVAIAPEAPVMSLALNTSAFNVGITVGPWIGGLVISGGFGYPALAWAVVGLGALSLAALCAARLAGIGGRDRTAQPAPVPVA</sequence>
<proteinExistence type="predicted"/>
<keyword evidence="3 6" id="KW-0812">Transmembrane</keyword>
<gene>
    <name evidence="8" type="ORF">LX16_2962</name>
</gene>
<name>A0A562V325_9ACTN</name>
<comment type="subcellular location">
    <subcellularLocation>
        <location evidence="1">Cell membrane</location>
        <topology evidence="1">Multi-pass membrane protein</topology>
    </subcellularLocation>
</comment>
<feature type="transmembrane region" description="Helical" evidence="6">
    <location>
        <begin position="291"/>
        <end position="311"/>
    </location>
</feature>
<feature type="transmembrane region" description="Helical" evidence="6">
    <location>
        <begin position="159"/>
        <end position="178"/>
    </location>
</feature>
<evidence type="ECO:0000256" key="5">
    <source>
        <dbReference type="ARBA" id="ARBA00023136"/>
    </source>
</evidence>
<keyword evidence="5 6" id="KW-0472">Membrane</keyword>
<evidence type="ECO:0000256" key="6">
    <source>
        <dbReference type="SAM" id="Phobius"/>
    </source>
</evidence>
<evidence type="ECO:0000256" key="1">
    <source>
        <dbReference type="ARBA" id="ARBA00004651"/>
    </source>
</evidence>
<feature type="transmembrane region" description="Helical" evidence="6">
    <location>
        <begin position="357"/>
        <end position="379"/>
    </location>
</feature>
<feature type="transmembrane region" description="Helical" evidence="6">
    <location>
        <begin position="323"/>
        <end position="345"/>
    </location>
</feature>
<dbReference type="GO" id="GO:0022857">
    <property type="term" value="F:transmembrane transporter activity"/>
    <property type="evidence" value="ECO:0007669"/>
    <property type="project" value="InterPro"/>
</dbReference>
<comment type="caution">
    <text evidence="8">The sequence shown here is derived from an EMBL/GenBank/DDBJ whole genome shotgun (WGS) entry which is preliminary data.</text>
</comment>
<reference evidence="8 9" key="1">
    <citation type="journal article" date="2013" name="Stand. Genomic Sci.">
        <title>Genomic Encyclopedia of Type Strains, Phase I: The one thousand microbial genomes (KMG-I) project.</title>
        <authorList>
            <person name="Kyrpides N.C."/>
            <person name="Woyke T."/>
            <person name="Eisen J.A."/>
            <person name="Garrity G."/>
            <person name="Lilburn T.G."/>
            <person name="Beck B.J."/>
            <person name="Whitman W.B."/>
            <person name="Hugenholtz P."/>
            <person name="Klenk H.P."/>
        </authorList>
    </citation>
    <scope>NUCLEOTIDE SEQUENCE [LARGE SCALE GENOMIC DNA]</scope>
    <source>
        <strain evidence="8 9">DSM 45044</strain>
    </source>
</reference>
<dbReference type="CDD" id="cd17324">
    <property type="entry name" value="MFS_NepI_like"/>
    <property type="match status" value="1"/>
</dbReference>
<feature type="transmembrane region" description="Helical" evidence="6">
    <location>
        <begin position="70"/>
        <end position="90"/>
    </location>
</feature>
<dbReference type="InterPro" id="IPR050189">
    <property type="entry name" value="MFS_Efflux_Transporters"/>
</dbReference>
<dbReference type="PANTHER" id="PTHR43124:SF3">
    <property type="entry name" value="CHLORAMPHENICOL EFFLUX PUMP RV0191"/>
    <property type="match status" value="1"/>
</dbReference>
<feature type="domain" description="Major facilitator superfamily (MFS) profile" evidence="7">
    <location>
        <begin position="4"/>
        <end position="384"/>
    </location>
</feature>
<organism evidence="8 9">
    <name type="scientific">Stackebrandtia albiflava</name>
    <dbReference type="NCBI Taxonomy" id="406432"/>
    <lineage>
        <taxon>Bacteria</taxon>
        <taxon>Bacillati</taxon>
        <taxon>Actinomycetota</taxon>
        <taxon>Actinomycetes</taxon>
        <taxon>Glycomycetales</taxon>
        <taxon>Glycomycetaceae</taxon>
        <taxon>Stackebrandtia</taxon>
    </lineage>
</organism>
<accession>A0A562V325</accession>
<evidence type="ECO:0000313" key="9">
    <source>
        <dbReference type="Proteomes" id="UP000321617"/>
    </source>
</evidence>
<keyword evidence="4 6" id="KW-1133">Transmembrane helix</keyword>
<dbReference type="AlphaFoldDB" id="A0A562V325"/>
<evidence type="ECO:0000259" key="7">
    <source>
        <dbReference type="PROSITE" id="PS50850"/>
    </source>
</evidence>
<feature type="transmembrane region" description="Helical" evidence="6">
    <location>
        <begin position="128"/>
        <end position="147"/>
    </location>
</feature>
<dbReference type="Gene3D" id="1.20.1250.20">
    <property type="entry name" value="MFS general substrate transporter like domains"/>
    <property type="match status" value="2"/>
</dbReference>
<dbReference type="InterPro" id="IPR011701">
    <property type="entry name" value="MFS"/>
</dbReference>
<dbReference type="RefSeq" id="WP_147139139.1">
    <property type="nucleotide sequence ID" value="NZ_BAABIJ010000002.1"/>
</dbReference>
<dbReference type="InterPro" id="IPR020846">
    <property type="entry name" value="MFS_dom"/>
</dbReference>
<feature type="transmembrane region" description="Helical" evidence="6">
    <location>
        <begin position="268"/>
        <end position="285"/>
    </location>
</feature>
<dbReference type="OrthoDB" id="9814237at2"/>
<feature type="transmembrane region" description="Helical" evidence="6">
    <location>
        <begin position="237"/>
        <end position="256"/>
    </location>
</feature>
<feature type="transmembrane region" description="Helical" evidence="6">
    <location>
        <begin position="40"/>
        <end position="63"/>
    </location>
</feature>